<dbReference type="GO" id="GO:0005635">
    <property type="term" value="C:nuclear envelope"/>
    <property type="evidence" value="ECO:0007669"/>
    <property type="project" value="TreeGrafter"/>
</dbReference>
<feature type="coiled-coil region" evidence="7">
    <location>
        <begin position="23"/>
        <end position="192"/>
    </location>
</feature>
<organism evidence="8 9">
    <name type="scientific">Bagarius yarrelli</name>
    <name type="common">Goonch</name>
    <name type="synonym">Bagrus yarrelli</name>
    <dbReference type="NCBI Taxonomy" id="175774"/>
    <lineage>
        <taxon>Eukaryota</taxon>
        <taxon>Metazoa</taxon>
        <taxon>Chordata</taxon>
        <taxon>Craniata</taxon>
        <taxon>Vertebrata</taxon>
        <taxon>Euteleostomi</taxon>
        <taxon>Actinopterygii</taxon>
        <taxon>Neopterygii</taxon>
        <taxon>Teleostei</taxon>
        <taxon>Ostariophysi</taxon>
        <taxon>Siluriformes</taxon>
        <taxon>Sisoridae</taxon>
        <taxon>Sisorinae</taxon>
        <taxon>Bagarius</taxon>
    </lineage>
</organism>
<evidence type="ECO:0000256" key="7">
    <source>
        <dbReference type="SAM" id="Coils"/>
    </source>
</evidence>
<keyword evidence="9" id="KW-1185">Reference proteome</keyword>
<evidence type="ECO:0000313" key="9">
    <source>
        <dbReference type="Proteomes" id="UP000319801"/>
    </source>
</evidence>
<gene>
    <name evidence="8" type="ORF">Baya_16007</name>
</gene>
<dbReference type="PANTHER" id="PTHR23168:SF0">
    <property type="entry name" value="MITOTIC SPINDLE ASSEMBLY CHECKPOINT PROTEIN MAD1"/>
    <property type="match status" value="1"/>
</dbReference>
<name>A0A556VU98_BAGYA</name>
<dbReference type="InterPro" id="IPR008672">
    <property type="entry name" value="Mad1"/>
</dbReference>
<keyword evidence="4" id="KW-0498">Mitosis</keyword>
<dbReference type="GO" id="GO:0072686">
    <property type="term" value="C:mitotic spindle"/>
    <property type="evidence" value="ECO:0007669"/>
    <property type="project" value="TreeGrafter"/>
</dbReference>
<dbReference type="GO" id="GO:0051315">
    <property type="term" value="P:attachment of mitotic spindle microtubules to kinetochore"/>
    <property type="evidence" value="ECO:0007669"/>
    <property type="project" value="TreeGrafter"/>
</dbReference>
<dbReference type="EMBL" id="VCAZ01000257">
    <property type="protein sequence ID" value="TTP11313.1"/>
    <property type="molecule type" value="Genomic_DNA"/>
</dbReference>
<dbReference type="PANTHER" id="PTHR23168">
    <property type="entry name" value="MITOTIC SPINDLE ASSEMBLY CHECKPOINT PROTEIN MAD1 MITOTIC ARREST DEFICIENT-LIKE PROTEIN 1"/>
    <property type="match status" value="1"/>
</dbReference>
<reference evidence="8 9" key="1">
    <citation type="journal article" date="2019" name="Genome Biol. Evol.">
        <title>Whole-Genome Sequencing of the Giant Devil Catfish, Bagarius yarrelli.</title>
        <authorList>
            <person name="Jiang W."/>
            <person name="Lv Y."/>
            <person name="Cheng L."/>
            <person name="Yang K."/>
            <person name="Chao B."/>
            <person name="Wang X."/>
            <person name="Li Y."/>
            <person name="Pan X."/>
            <person name="You X."/>
            <person name="Zhang Y."/>
            <person name="Yang J."/>
            <person name="Li J."/>
            <person name="Zhang X."/>
            <person name="Liu S."/>
            <person name="Sun C."/>
            <person name="Yang J."/>
            <person name="Shi Q."/>
        </authorList>
    </citation>
    <scope>NUCLEOTIDE SEQUENCE [LARGE SCALE GENOMIC DNA]</scope>
    <source>
        <strain evidence="8">JWS20170419001</strain>
        <tissue evidence="8">Muscle</tissue>
    </source>
</reference>
<keyword evidence="5" id="KW-0539">Nucleus</keyword>
<evidence type="ECO:0000256" key="3">
    <source>
        <dbReference type="ARBA" id="ARBA00022618"/>
    </source>
</evidence>
<accession>A0A556VU98</accession>
<evidence type="ECO:0000256" key="4">
    <source>
        <dbReference type="ARBA" id="ARBA00022776"/>
    </source>
</evidence>
<evidence type="ECO:0000256" key="5">
    <source>
        <dbReference type="ARBA" id="ARBA00023242"/>
    </source>
</evidence>
<proteinExistence type="inferred from homology"/>
<keyword evidence="3" id="KW-0132">Cell division</keyword>
<dbReference type="GO" id="GO:0007094">
    <property type="term" value="P:mitotic spindle assembly checkpoint signaling"/>
    <property type="evidence" value="ECO:0007669"/>
    <property type="project" value="InterPro"/>
</dbReference>
<dbReference type="Proteomes" id="UP000319801">
    <property type="component" value="Unassembled WGS sequence"/>
</dbReference>
<dbReference type="GO" id="GO:0051301">
    <property type="term" value="P:cell division"/>
    <property type="evidence" value="ECO:0007669"/>
    <property type="project" value="UniProtKB-KW"/>
</dbReference>
<sequence>MELSHKRARIELEKEAHNSSRDLQRQVDLNQDLLMKIRRLEEKEEKSLRALDKQLEKNGSLKRNIEELQKQVQDKDTKLSEANQMMSDLRDEVRTLNQKLQIQESKFSTQNLEKQALEEQLEMQQKKYQEMYQKYQILQTSQISSTESEIKIKELTRRLELQEQDSIIVKNMKTEVSRLPELKREIKHLQEENAYFRSWFGSCRCGRTSARPPASTSGENPHPDALYLVPLVHIPIFSSFIPAGVPVGVR</sequence>
<evidence type="ECO:0000256" key="6">
    <source>
        <dbReference type="ARBA" id="ARBA00023306"/>
    </source>
</evidence>
<dbReference type="Pfam" id="PF05557">
    <property type="entry name" value="MAD"/>
    <property type="match status" value="1"/>
</dbReference>
<evidence type="ECO:0000256" key="2">
    <source>
        <dbReference type="ARBA" id="ARBA00008029"/>
    </source>
</evidence>
<dbReference type="AlphaFoldDB" id="A0A556VU98"/>
<evidence type="ECO:0000256" key="1">
    <source>
        <dbReference type="ARBA" id="ARBA00004123"/>
    </source>
</evidence>
<protein>
    <submittedName>
        <fullName evidence="8">Mitotic spindle assembly checkpoint protein MAD1</fullName>
    </submittedName>
</protein>
<keyword evidence="7" id="KW-0175">Coiled coil</keyword>
<comment type="similarity">
    <text evidence="2">Belongs to the MAD1 family.</text>
</comment>
<dbReference type="GO" id="GO:0000776">
    <property type="term" value="C:kinetochore"/>
    <property type="evidence" value="ECO:0007669"/>
    <property type="project" value="TreeGrafter"/>
</dbReference>
<comment type="subcellular location">
    <subcellularLocation>
        <location evidence="1">Nucleus</location>
    </subcellularLocation>
</comment>
<keyword evidence="6" id="KW-0131">Cell cycle</keyword>
<comment type="caution">
    <text evidence="8">The sequence shown here is derived from an EMBL/GenBank/DDBJ whole genome shotgun (WGS) entry which is preliminary data.</text>
</comment>
<dbReference type="OrthoDB" id="331602at2759"/>
<evidence type="ECO:0000313" key="8">
    <source>
        <dbReference type="EMBL" id="TTP11313.1"/>
    </source>
</evidence>